<dbReference type="EMBL" id="JAKZJU020000001">
    <property type="protein sequence ID" value="MDL2059769.1"/>
    <property type="molecule type" value="Genomic_DNA"/>
</dbReference>
<dbReference type="Gene3D" id="3.40.630.10">
    <property type="entry name" value="Zn peptidases"/>
    <property type="match status" value="1"/>
</dbReference>
<dbReference type="InterPro" id="IPR017439">
    <property type="entry name" value="Amidohydrolase"/>
</dbReference>
<keyword evidence="1" id="KW-0378">Hydrolase</keyword>
<dbReference type="InterPro" id="IPR002933">
    <property type="entry name" value="Peptidase_M20"/>
</dbReference>
<comment type="caution">
    <text evidence="3">The sequence shown here is derived from an EMBL/GenBank/DDBJ whole genome shotgun (WGS) entry which is preliminary data.</text>
</comment>
<evidence type="ECO:0000313" key="3">
    <source>
        <dbReference type="EMBL" id="MDL2059769.1"/>
    </source>
</evidence>
<dbReference type="SUPFAM" id="SSF55031">
    <property type="entry name" value="Bacterial exopeptidase dimerisation domain"/>
    <property type="match status" value="1"/>
</dbReference>
<reference evidence="3" key="1">
    <citation type="submission" date="2023-03" db="EMBL/GenBank/DDBJ databases">
        <title>Mesosutterella sp. nov. isolated from porcine feces.</title>
        <authorList>
            <person name="Yu S."/>
        </authorList>
    </citation>
    <scope>NUCLEOTIDE SEQUENCE</scope>
    <source>
        <strain evidence="3">AGMB02718</strain>
    </source>
</reference>
<gene>
    <name evidence="3" type="ORF">MUN46_007490</name>
</gene>
<keyword evidence="4" id="KW-1185">Reference proteome</keyword>
<dbReference type="PANTHER" id="PTHR11014">
    <property type="entry name" value="PEPTIDASE M20 FAMILY MEMBER"/>
    <property type="match status" value="1"/>
</dbReference>
<dbReference type="InterPro" id="IPR036264">
    <property type="entry name" value="Bact_exopeptidase_dim_dom"/>
</dbReference>
<dbReference type="InterPro" id="IPR011650">
    <property type="entry name" value="Peptidase_M20_dimer"/>
</dbReference>
<dbReference type="Pfam" id="PF07687">
    <property type="entry name" value="M20_dimer"/>
    <property type="match status" value="1"/>
</dbReference>
<evidence type="ECO:0000256" key="1">
    <source>
        <dbReference type="ARBA" id="ARBA00022801"/>
    </source>
</evidence>
<dbReference type="Gene3D" id="3.30.70.360">
    <property type="match status" value="1"/>
</dbReference>
<dbReference type="RefSeq" id="WP_243377195.1">
    <property type="nucleotide sequence ID" value="NZ_JAKZJU020000001.1"/>
</dbReference>
<dbReference type="PANTHER" id="PTHR11014:SF63">
    <property type="entry name" value="METALLOPEPTIDASE, PUTATIVE (AFU_ORTHOLOGUE AFUA_6G09600)-RELATED"/>
    <property type="match status" value="1"/>
</dbReference>
<accession>A0ABT7IN14</accession>
<evidence type="ECO:0000313" key="4">
    <source>
        <dbReference type="Proteomes" id="UP001165481"/>
    </source>
</evidence>
<evidence type="ECO:0000259" key="2">
    <source>
        <dbReference type="Pfam" id="PF07687"/>
    </source>
</evidence>
<dbReference type="PIRSF" id="PIRSF005962">
    <property type="entry name" value="Pept_M20D_amidohydro"/>
    <property type="match status" value="1"/>
</dbReference>
<proteinExistence type="predicted"/>
<dbReference type="SUPFAM" id="SSF53187">
    <property type="entry name" value="Zn-dependent exopeptidases"/>
    <property type="match status" value="1"/>
</dbReference>
<dbReference type="Proteomes" id="UP001165481">
    <property type="component" value="Unassembled WGS sequence"/>
</dbReference>
<sequence>MPILVKPSELEEDARVCAEIRRQIHREPEVGLNLPHTAEKIVEALKACGVDEIATHVGGPDVTGIVALVRGSRPGRTIGLRADYDGLGLEEMTGKPWASGLRKRMHACGHDGHVATLLAAVRWLCRHRDFKGTLAAIFQPGEEGFAGGRFMLEDGLVDRFGISEFYALHSEPRVALGKVALVEGYATANADVFEITFEGKGGHGSRPHLARDPIVAASEAVMAFQTIASRNVNPDDTAVVSVCCILSGTPEATSVIPQSAVLRGTCRCYKPDVQDVIEHRMKTIAQGIASAYEMTADVKYTRLYPAMYNNPERVRDARALLEQSLGKENVEQWHRNAGGEDFAFMLGAKPGCLFRLGMKDEDAAHASPLHSQCFDFNDKAIPTGASALLTIALNRMAA</sequence>
<name>A0ABT7IN14_9BURK</name>
<feature type="domain" description="Peptidase M20 dimerisation" evidence="2">
    <location>
        <begin position="189"/>
        <end position="288"/>
    </location>
</feature>
<dbReference type="Pfam" id="PF01546">
    <property type="entry name" value="Peptidase_M20"/>
    <property type="match status" value="1"/>
</dbReference>
<dbReference type="NCBIfam" id="TIGR01891">
    <property type="entry name" value="amidohydrolases"/>
    <property type="match status" value="1"/>
</dbReference>
<protein>
    <submittedName>
        <fullName evidence="3">Amidohydrolase</fullName>
    </submittedName>
</protein>
<organism evidence="3 4">
    <name type="scientific">Mesosutterella faecium</name>
    <dbReference type="NCBI Taxonomy" id="2925194"/>
    <lineage>
        <taxon>Bacteria</taxon>
        <taxon>Pseudomonadati</taxon>
        <taxon>Pseudomonadota</taxon>
        <taxon>Betaproteobacteria</taxon>
        <taxon>Burkholderiales</taxon>
        <taxon>Sutterellaceae</taxon>
        <taxon>Mesosutterella</taxon>
    </lineage>
</organism>